<dbReference type="RefSeq" id="WP_064969380.1">
    <property type="nucleotide sequence ID" value="NZ_CP029760.1"/>
</dbReference>
<evidence type="ECO:0000313" key="4">
    <source>
        <dbReference type="Proteomes" id="UP001207440"/>
    </source>
</evidence>
<accession>A0AAP3AMI0</accession>
<dbReference type="AlphaFoldDB" id="A0AAP3AMI0"/>
<reference evidence="3" key="1">
    <citation type="submission" date="2022-10" db="EMBL/GenBank/DDBJ databases">
        <title>Sifting through the core-genome to identify putative cross-protective antigens against Riemerella anatipestifer.</title>
        <authorList>
            <person name="Zheng X."/>
            <person name="Zhang W."/>
        </authorList>
    </citation>
    <scope>NUCLEOTIDE SEQUENCE</scope>
    <source>
        <strain evidence="3">ZWRA178</strain>
    </source>
</reference>
<evidence type="ECO:0000313" key="3">
    <source>
        <dbReference type="EMBL" id="MCW0524392.1"/>
    </source>
</evidence>
<dbReference type="Proteomes" id="UP001207440">
    <property type="component" value="Unassembled WGS sequence"/>
</dbReference>
<organism evidence="3 4">
    <name type="scientific">Riemerella anatipestifer</name>
    <name type="common">Moraxella anatipestifer</name>
    <dbReference type="NCBI Taxonomy" id="34085"/>
    <lineage>
        <taxon>Bacteria</taxon>
        <taxon>Pseudomonadati</taxon>
        <taxon>Bacteroidota</taxon>
        <taxon>Flavobacteriia</taxon>
        <taxon>Flavobacteriales</taxon>
        <taxon>Weeksellaceae</taxon>
        <taxon>Riemerella</taxon>
    </lineage>
</organism>
<keyword evidence="2" id="KW-1133">Transmembrane helix</keyword>
<feature type="coiled-coil region" evidence="1">
    <location>
        <begin position="4"/>
        <end position="48"/>
    </location>
</feature>
<keyword evidence="2" id="KW-0472">Membrane</keyword>
<feature type="transmembrane region" description="Helical" evidence="2">
    <location>
        <begin position="171"/>
        <end position="192"/>
    </location>
</feature>
<name>A0AAP3AMI0_RIEAN</name>
<keyword evidence="1" id="KW-0175">Coiled coil</keyword>
<keyword evidence="2" id="KW-0812">Transmembrane</keyword>
<proteinExistence type="predicted"/>
<dbReference type="EMBL" id="JAOZYT010000059">
    <property type="protein sequence ID" value="MCW0524392.1"/>
    <property type="molecule type" value="Genomic_DNA"/>
</dbReference>
<evidence type="ECO:0000256" key="1">
    <source>
        <dbReference type="SAM" id="Coils"/>
    </source>
</evidence>
<sequence length="193" mass="22698">MSNLQKFNQTLESFNQEVEQLKDVSAAYKKLQQLIETYNQIIKTFEENSNTLDKINEFQKVQQEKVVKSLAEIETANKQNKTELAKLIEGKTDIIRKENKDFYKDLESTIKIKLDDNKSEIKKLIENERNQIKQIFEIEFMKNTKELRQVIENETNKQTQLLADNQKTIKISIWVIGGLTLIMSLLALIKLWM</sequence>
<evidence type="ECO:0000256" key="2">
    <source>
        <dbReference type="SAM" id="Phobius"/>
    </source>
</evidence>
<comment type="caution">
    <text evidence="3">The sequence shown here is derived from an EMBL/GenBank/DDBJ whole genome shotgun (WGS) entry which is preliminary data.</text>
</comment>
<protein>
    <submittedName>
        <fullName evidence="3">Uncharacterized protein</fullName>
    </submittedName>
</protein>
<gene>
    <name evidence="3" type="ORF">OKE68_08705</name>
</gene>